<reference evidence="1" key="1">
    <citation type="journal article" date="2021" name="New Phytol.">
        <title>Evolutionary innovations through gain and loss of genes in the ectomycorrhizal Boletales.</title>
        <authorList>
            <person name="Wu G."/>
            <person name="Miyauchi S."/>
            <person name="Morin E."/>
            <person name="Kuo A."/>
            <person name="Drula E."/>
            <person name="Varga T."/>
            <person name="Kohler A."/>
            <person name="Feng B."/>
            <person name="Cao Y."/>
            <person name="Lipzen A."/>
            <person name="Daum C."/>
            <person name="Hundley H."/>
            <person name="Pangilinan J."/>
            <person name="Johnson J."/>
            <person name="Barry K."/>
            <person name="LaButti K."/>
            <person name="Ng V."/>
            <person name="Ahrendt S."/>
            <person name="Min B."/>
            <person name="Choi I.G."/>
            <person name="Park H."/>
            <person name="Plett J.M."/>
            <person name="Magnuson J."/>
            <person name="Spatafora J.W."/>
            <person name="Nagy L.G."/>
            <person name="Henrissat B."/>
            <person name="Grigoriev I.V."/>
            <person name="Yang Z.L."/>
            <person name="Xu J."/>
            <person name="Martin F.M."/>
        </authorList>
    </citation>
    <scope>NUCLEOTIDE SEQUENCE</scope>
    <source>
        <strain evidence="1">KKN 215</strain>
    </source>
</reference>
<organism evidence="1 2">
    <name type="scientific">Cristinia sonorae</name>
    <dbReference type="NCBI Taxonomy" id="1940300"/>
    <lineage>
        <taxon>Eukaryota</taxon>
        <taxon>Fungi</taxon>
        <taxon>Dikarya</taxon>
        <taxon>Basidiomycota</taxon>
        <taxon>Agaricomycotina</taxon>
        <taxon>Agaricomycetes</taxon>
        <taxon>Agaricomycetidae</taxon>
        <taxon>Agaricales</taxon>
        <taxon>Pleurotineae</taxon>
        <taxon>Stephanosporaceae</taxon>
        <taxon>Cristinia</taxon>
    </lineage>
</organism>
<dbReference type="Proteomes" id="UP000813824">
    <property type="component" value="Unassembled WGS sequence"/>
</dbReference>
<comment type="caution">
    <text evidence="1">The sequence shown here is derived from an EMBL/GenBank/DDBJ whole genome shotgun (WGS) entry which is preliminary data.</text>
</comment>
<evidence type="ECO:0000313" key="1">
    <source>
        <dbReference type="EMBL" id="KAH8099307.1"/>
    </source>
</evidence>
<dbReference type="Gene3D" id="3.80.10.10">
    <property type="entry name" value="Ribonuclease Inhibitor"/>
    <property type="match status" value="1"/>
</dbReference>
<accession>A0A8K0UL27</accession>
<evidence type="ECO:0000313" key="2">
    <source>
        <dbReference type="Proteomes" id="UP000813824"/>
    </source>
</evidence>
<gene>
    <name evidence="1" type="ORF">BXZ70DRAFT_291853</name>
</gene>
<dbReference type="InterPro" id="IPR032675">
    <property type="entry name" value="LRR_dom_sf"/>
</dbReference>
<dbReference type="SUPFAM" id="SSF52047">
    <property type="entry name" value="RNI-like"/>
    <property type="match status" value="1"/>
</dbReference>
<proteinExistence type="predicted"/>
<dbReference type="AlphaFoldDB" id="A0A8K0UL27"/>
<dbReference type="EMBL" id="JAEVFJ010000020">
    <property type="protein sequence ID" value="KAH8099307.1"/>
    <property type="molecule type" value="Genomic_DNA"/>
</dbReference>
<protein>
    <recommendedName>
        <fullName evidence="3">F-box domain-containing protein</fullName>
    </recommendedName>
</protein>
<sequence length="440" mass="49508">MDLPSHREGVVYLQPRPMALSSGKLLLLPLLPRRKPPISLPCELWTQIFEHVLTGYPREKEDTSSTSLKIGLLLVCKAFKEIASPPFYSYIRVKRISSLQDLTGLLTEADRKWDSIRRIPFSAPGRWIRAMDLSNLLLDNEDEACQIDPILTRLFPLVPCLESLTLNSTIVLSRLAWESMANRDGVGNLRSLSGVKIVHPSPFPPRTEGSLLDVLRASVQLEELQIVGSGIEAVELAAATSDTDFQSCTMSLDLPRLRRLSLISMHSSAVMLALFNSSLPSLLHLTVTPYDDISIPTSLVPKFIETHGPKLASLHLYANKSWPTMLFPSPTTLLSTCPRLRHLSLENPLPALTICSIYPRYPLRILSIPRPNSEFLRVLETLLPKLPDLRIIRTRDSRWLRSGITGRAREAGVQGEMREWRRRLSRRGIQLVDADWKPGD</sequence>
<keyword evidence="2" id="KW-1185">Reference proteome</keyword>
<dbReference type="OrthoDB" id="2595178at2759"/>
<name>A0A8K0UL27_9AGAR</name>
<evidence type="ECO:0008006" key="3">
    <source>
        <dbReference type="Google" id="ProtNLM"/>
    </source>
</evidence>